<dbReference type="AlphaFoldDB" id="A0A0U3MAD8"/>
<dbReference type="Proteomes" id="UP000060699">
    <property type="component" value="Chromosome"/>
</dbReference>
<feature type="region of interest" description="Disordered" evidence="1">
    <location>
        <begin position="27"/>
        <end position="55"/>
    </location>
</feature>
<accession>A0A0U3MAD8</accession>
<evidence type="ECO:0000313" key="3">
    <source>
        <dbReference type="Proteomes" id="UP000060699"/>
    </source>
</evidence>
<evidence type="ECO:0000313" key="2">
    <source>
        <dbReference type="EMBL" id="ALV05257.1"/>
    </source>
</evidence>
<reference evidence="2 3" key="1">
    <citation type="submission" date="2015-12" db="EMBL/GenBank/DDBJ databases">
        <title>Complete genome of Roseateles depolymerans KCTC 42856.</title>
        <authorList>
            <person name="Kim K.M."/>
        </authorList>
    </citation>
    <scope>NUCLEOTIDE SEQUENCE [LARGE SCALE GENOMIC DNA]</scope>
    <source>
        <strain evidence="2 3">KCTC 42856</strain>
    </source>
</reference>
<dbReference type="EMBL" id="CP013729">
    <property type="protein sequence ID" value="ALV05257.1"/>
    <property type="molecule type" value="Genomic_DNA"/>
</dbReference>
<gene>
    <name evidence="2" type="ORF">RD2015_761</name>
</gene>
<dbReference type="KEGG" id="rdp:RD2015_761"/>
<proteinExistence type="predicted"/>
<dbReference type="RefSeq" id="WP_058933762.1">
    <property type="nucleotide sequence ID" value="NZ_CP013729.1"/>
</dbReference>
<dbReference type="OrthoDB" id="9890215at2"/>
<evidence type="ECO:0000256" key="1">
    <source>
        <dbReference type="SAM" id="MobiDB-lite"/>
    </source>
</evidence>
<feature type="region of interest" description="Disordered" evidence="1">
    <location>
        <begin position="171"/>
        <end position="194"/>
    </location>
</feature>
<sequence>MKDPKTTSWCRAVARALFRSLGLRDRGERRGSGVETRSFAPTRPQLPAGPLPAADPSARAVPLRVDALREALQARPGLREQHGHLTLLEFACATSGDDPFSRLPPRTLDVAIRQLEQAARVSPTLDVLRLQLDRHLQERRSRVEALLAEGDAALRSLAEKPLTARNLAQDLAQHSAQHSAQHGAQDRSEATTPVWRDTVFMDTEPMEIGPYHRDFD</sequence>
<protein>
    <submittedName>
        <fullName evidence="2">Uncharacterized protein</fullName>
    </submittedName>
</protein>
<organism evidence="2 3">
    <name type="scientific">Roseateles depolymerans</name>
    <dbReference type="NCBI Taxonomy" id="76731"/>
    <lineage>
        <taxon>Bacteria</taxon>
        <taxon>Pseudomonadati</taxon>
        <taxon>Pseudomonadota</taxon>
        <taxon>Betaproteobacteria</taxon>
        <taxon>Burkholderiales</taxon>
        <taxon>Sphaerotilaceae</taxon>
        <taxon>Roseateles</taxon>
    </lineage>
</organism>
<dbReference type="STRING" id="76731.RD2015_761"/>
<feature type="compositionally biased region" description="Polar residues" evidence="1">
    <location>
        <begin position="172"/>
        <end position="182"/>
    </location>
</feature>
<keyword evidence="3" id="KW-1185">Reference proteome</keyword>
<name>A0A0U3MAD8_9BURK</name>